<protein>
    <recommendedName>
        <fullName evidence="23">Lysosomal dipeptide transporter MFSD1</fullName>
    </recommendedName>
    <alternativeName>
        <fullName evidence="24">Major facilitator superfamily domain-containing protein 1</fullName>
    </alternativeName>
</protein>
<comment type="similarity">
    <text evidence="2">Belongs to the GILT family.</text>
</comment>
<organism evidence="29 30">
    <name type="scientific">Mortierella alpina</name>
    <name type="common">Oleaginous fungus</name>
    <name type="synonym">Mortierella renispora</name>
    <dbReference type="NCBI Taxonomy" id="64518"/>
    <lineage>
        <taxon>Eukaryota</taxon>
        <taxon>Fungi</taxon>
        <taxon>Fungi incertae sedis</taxon>
        <taxon>Mucoromycota</taxon>
        <taxon>Mortierellomycotina</taxon>
        <taxon>Mortierellomycetes</taxon>
        <taxon>Mortierellales</taxon>
        <taxon>Mortierellaceae</taxon>
        <taxon>Mortierella</taxon>
    </lineage>
</organism>
<comment type="catalytic activity">
    <reaction evidence="11">
        <text>L-histidyl-glycine(out) = L-histidyl-glycine(in)</text>
        <dbReference type="Rhea" id="RHEA:79395"/>
        <dbReference type="ChEBI" id="CHEBI:229957"/>
    </reaction>
</comment>
<evidence type="ECO:0000256" key="1">
    <source>
        <dbReference type="ARBA" id="ARBA00004155"/>
    </source>
</evidence>
<feature type="transmembrane region" description="Helical" evidence="28">
    <location>
        <begin position="128"/>
        <end position="149"/>
    </location>
</feature>
<comment type="catalytic activity">
    <reaction evidence="22">
        <text>L-lysyl-glycine(out) = L-lysyl-glycine(in)</text>
        <dbReference type="Rhea" id="RHEA:79407"/>
        <dbReference type="ChEBI" id="CHEBI:191202"/>
    </reaction>
</comment>
<evidence type="ECO:0000256" key="9">
    <source>
        <dbReference type="ARBA" id="ARBA00023228"/>
    </source>
</evidence>
<evidence type="ECO:0000256" key="25">
    <source>
        <dbReference type="ARBA" id="ARBA00045709"/>
    </source>
</evidence>
<evidence type="ECO:0000256" key="17">
    <source>
        <dbReference type="ARBA" id="ARBA00044899"/>
    </source>
</evidence>
<dbReference type="AlphaFoldDB" id="A0A9P6J5T5"/>
<comment type="subunit">
    <text evidence="26">Homodimer. Interacts with lysosomal protein GLMP (via lumenal domain); the interaction starts while both proteins are still in the endoplasmic reticulum and is required for stabilization of MFSD1 in lysosomes but has no direct effect on its targeting to lysosomes or transporter activity.</text>
</comment>
<comment type="caution">
    <text evidence="29">The sequence shown here is derived from an EMBL/GenBank/DDBJ whole genome shotgun (WGS) entry which is preliminary data.</text>
</comment>
<evidence type="ECO:0000256" key="16">
    <source>
        <dbReference type="ARBA" id="ARBA00044898"/>
    </source>
</evidence>
<feature type="transmembrane region" description="Helical" evidence="28">
    <location>
        <begin position="161"/>
        <end position="184"/>
    </location>
</feature>
<dbReference type="Pfam" id="PF07690">
    <property type="entry name" value="MFS_1"/>
    <property type="match status" value="1"/>
</dbReference>
<dbReference type="Pfam" id="PF03227">
    <property type="entry name" value="GILT"/>
    <property type="match status" value="1"/>
</dbReference>
<evidence type="ECO:0000256" key="5">
    <source>
        <dbReference type="ARBA" id="ARBA00022692"/>
    </source>
</evidence>
<dbReference type="PANTHER" id="PTHR23512">
    <property type="entry name" value="MAJOR FACILITATOR SUPERFAMILY DOMAIN-CONTAINING PROTEIN 1"/>
    <property type="match status" value="1"/>
</dbReference>
<accession>A0A9P6J5T5</accession>
<dbReference type="EMBL" id="JAAAHY010000471">
    <property type="protein sequence ID" value="KAF9963403.1"/>
    <property type="molecule type" value="Genomic_DNA"/>
</dbReference>
<dbReference type="InterPro" id="IPR052187">
    <property type="entry name" value="MFSD1"/>
</dbReference>
<evidence type="ECO:0000256" key="2">
    <source>
        <dbReference type="ARBA" id="ARBA00005679"/>
    </source>
</evidence>
<evidence type="ECO:0000313" key="30">
    <source>
        <dbReference type="Proteomes" id="UP000738359"/>
    </source>
</evidence>
<evidence type="ECO:0000256" key="7">
    <source>
        <dbReference type="ARBA" id="ARBA00023136"/>
    </source>
</evidence>
<comment type="catalytic activity">
    <reaction evidence="18">
        <text>L-lysyl-L-lysine(out) = L-lysyl-L-lysine(in)</text>
        <dbReference type="Rhea" id="RHEA:79403"/>
        <dbReference type="ChEBI" id="CHEBI:229956"/>
    </reaction>
</comment>
<name>A0A9P6J5T5_MORAP</name>
<comment type="catalytic activity">
    <reaction evidence="12">
        <text>L-alpha-aminoacyl-L-arginine(out) = L-alpha-aminoacyl-L-arginine(in)</text>
        <dbReference type="Rhea" id="RHEA:79367"/>
        <dbReference type="ChEBI" id="CHEBI:229968"/>
    </reaction>
</comment>
<evidence type="ECO:0000256" key="28">
    <source>
        <dbReference type="SAM" id="Phobius"/>
    </source>
</evidence>
<dbReference type="Proteomes" id="UP000738359">
    <property type="component" value="Unassembled WGS sequence"/>
</dbReference>
<sequence>MTMSSEALEEEEEVEKENEMAEDDEMHFSEILTLQPNFWVLSLCCISLYGAVVPFNHISSDFLQKKWHMSPTKAGTIMSIPDIVSSVGSPVCGYLVDRFGNRARYIPLSAVFIICAHGLFGFTVISPVVAMVILGLAYSLFASVLWPCIPFLVEDHQLGTAYGLVTIALNISLTFFPMIVASILHGGYIQLTEQAPSAETQYPEDDYYSQRTRRDLSQQQWIQRHDHYNPREPGFEYRRHRRFSEDLLQEEDPDIEDVQDMVTTRPVGEGIITIIPHRRRHSMAGFAGHMELETKNLPAVNFSLSYFGKVINRSGKVSVECMHGALECEGNKQQLCFRKFFPDRETWFPFVLRMNSQPSRVGDVAFAREAGEAIGGKSALLGKVEECAGGQEGLDLLIASVKNTESHDAKASCTVFINNKKRCVVDGGVWRECPGGSTVPDF</sequence>
<feature type="non-terminal residue" evidence="29">
    <location>
        <position position="1"/>
    </location>
</feature>
<evidence type="ECO:0000256" key="22">
    <source>
        <dbReference type="ARBA" id="ARBA00044924"/>
    </source>
</evidence>
<evidence type="ECO:0000256" key="26">
    <source>
        <dbReference type="ARBA" id="ARBA00046376"/>
    </source>
</evidence>
<feature type="transmembrane region" description="Helical" evidence="28">
    <location>
        <begin position="38"/>
        <end position="58"/>
    </location>
</feature>
<evidence type="ECO:0000256" key="19">
    <source>
        <dbReference type="ARBA" id="ARBA00044903"/>
    </source>
</evidence>
<comment type="similarity">
    <text evidence="3">Belongs to the major facilitator superfamily.</text>
</comment>
<evidence type="ECO:0000313" key="29">
    <source>
        <dbReference type="EMBL" id="KAF9963403.1"/>
    </source>
</evidence>
<comment type="catalytic activity">
    <reaction evidence="14">
        <text>L-lysyl-L-alpha-amino acid(out) = L-lysyl-L-alpha-amino acid(in)</text>
        <dbReference type="Rhea" id="RHEA:79387"/>
        <dbReference type="ChEBI" id="CHEBI:229965"/>
    </reaction>
</comment>
<dbReference type="InterPro" id="IPR011701">
    <property type="entry name" value="MFS"/>
</dbReference>
<dbReference type="PANTHER" id="PTHR23512:SF3">
    <property type="entry name" value="MAJOR FACILITATOR SUPERFAMILY DOMAIN-CONTAINING PROTEIN 1"/>
    <property type="match status" value="1"/>
</dbReference>
<evidence type="ECO:0000256" key="15">
    <source>
        <dbReference type="ARBA" id="ARBA00044893"/>
    </source>
</evidence>
<keyword evidence="7 28" id="KW-0472">Membrane</keyword>
<keyword evidence="6 28" id="KW-1133">Transmembrane helix</keyword>
<evidence type="ECO:0000256" key="14">
    <source>
        <dbReference type="ARBA" id="ARBA00044891"/>
    </source>
</evidence>
<evidence type="ECO:0000256" key="11">
    <source>
        <dbReference type="ARBA" id="ARBA00044878"/>
    </source>
</evidence>
<comment type="catalytic activity">
    <reaction evidence="17">
        <text>L-arginyl-L-alpha-amino acid(out) = L-arginyl-L-alpha-amino acid(in)</text>
        <dbReference type="Rhea" id="RHEA:79371"/>
        <dbReference type="ChEBI" id="CHEBI:84315"/>
    </reaction>
</comment>
<evidence type="ECO:0000256" key="12">
    <source>
        <dbReference type="ARBA" id="ARBA00044881"/>
    </source>
</evidence>
<dbReference type="GO" id="GO:0016671">
    <property type="term" value="F:oxidoreductase activity, acting on a sulfur group of donors, disulfide as acceptor"/>
    <property type="evidence" value="ECO:0007669"/>
    <property type="project" value="InterPro"/>
</dbReference>
<evidence type="ECO:0000256" key="18">
    <source>
        <dbReference type="ARBA" id="ARBA00044900"/>
    </source>
</evidence>
<dbReference type="OrthoDB" id="424834at2759"/>
<feature type="compositionally biased region" description="Acidic residues" evidence="27">
    <location>
        <begin position="7"/>
        <end position="20"/>
    </location>
</feature>
<dbReference type="SUPFAM" id="SSF103473">
    <property type="entry name" value="MFS general substrate transporter"/>
    <property type="match status" value="1"/>
</dbReference>
<dbReference type="GO" id="GO:0022857">
    <property type="term" value="F:transmembrane transporter activity"/>
    <property type="evidence" value="ECO:0007669"/>
    <property type="project" value="InterPro"/>
</dbReference>
<feature type="transmembrane region" description="Helical" evidence="28">
    <location>
        <begin position="105"/>
        <end position="122"/>
    </location>
</feature>
<reference evidence="29" key="1">
    <citation type="journal article" date="2020" name="Fungal Divers.">
        <title>Resolving the Mortierellaceae phylogeny through synthesis of multi-gene phylogenetics and phylogenomics.</title>
        <authorList>
            <person name="Vandepol N."/>
            <person name="Liber J."/>
            <person name="Desiro A."/>
            <person name="Na H."/>
            <person name="Kennedy M."/>
            <person name="Barry K."/>
            <person name="Grigoriev I.V."/>
            <person name="Miller A.N."/>
            <person name="O'Donnell K."/>
            <person name="Stajich J.E."/>
            <person name="Bonito G."/>
        </authorList>
    </citation>
    <scope>NUCLEOTIDE SEQUENCE</scope>
    <source>
        <strain evidence="29">CK1249</strain>
    </source>
</reference>
<comment type="catalytic activity">
    <reaction evidence="13">
        <text>L-alpha-aminoacyl-L-histidine(out) = L-alpha-aminoacyl-L-histidine(in)</text>
        <dbReference type="Rhea" id="RHEA:79375"/>
        <dbReference type="ChEBI" id="CHEBI:229967"/>
    </reaction>
</comment>
<feature type="region of interest" description="Disordered" evidence="27">
    <location>
        <begin position="1"/>
        <end position="20"/>
    </location>
</feature>
<comment type="catalytic activity">
    <reaction evidence="16">
        <text>L-aspartyl-L-lysine(out) = L-aspartyl-L-lysine(in)</text>
        <dbReference type="Rhea" id="RHEA:79411"/>
        <dbReference type="ChEBI" id="CHEBI:229953"/>
    </reaction>
</comment>
<keyword evidence="5 28" id="KW-0812">Transmembrane</keyword>
<dbReference type="InterPro" id="IPR004911">
    <property type="entry name" value="Interferon-induced_GILT"/>
</dbReference>
<keyword evidence="8" id="KW-0325">Glycoprotein</keyword>
<comment type="subcellular location">
    <subcellularLocation>
        <location evidence="1">Lysosome membrane</location>
        <topology evidence="1">Multi-pass membrane protein</topology>
    </subcellularLocation>
</comment>
<evidence type="ECO:0000256" key="21">
    <source>
        <dbReference type="ARBA" id="ARBA00044919"/>
    </source>
</evidence>
<dbReference type="InterPro" id="IPR036259">
    <property type="entry name" value="MFS_trans_sf"/>
</dbReference>
<comment type="function">
    <text evidence="25">Lysosomal dipeptide uniporter that selectively exports lysine, arginine or histidine-containing dipeptides with a net positive charge from the lysosome lumen into the cytosol. Could play a role in a specific type of protein O-glycosylation indirectly regulating macrophages migration and tissue invasion. Also essential for liver homeostasis.</text>
</comment>
<evidence type="ECO:0000256" key="8">
    <source>
        <dbReference type="ARBA" id="ARBA00023180"/>
    </source>
</evidence>
<evidence type="ECO:0000256" key="27">
    <source>
        <dbReference type="SAM" id="MobiDB-lite"/>
    </source>
</evidence>
<evidence type="ECO:0000256" key="6">
    <source>
        <dbReference type="ARBA" id="ARBA00022989"/>
    </source>
</evidence>
<evidence type="ECO:0000256" key="24">
    <source>
        <dbReference type="ARBA" id="ARBA00045018"/>
    </source>
</evidence>
<keyword evidence="9" id="KW-0458">Lysosome</keyword>
<keyword evidence="30" id="KW-1185">Reference proteome</keyword>
<keyword evidence="4" id="KW-0813">Transport</keyword>
<evidence type="ECO:0000256" key="23">
    <source>
        <dbReference type="ARBA" id="ARBA00044985"/>
    </source>
</evidence>
<proteinExistence type="inferred from homology"/>
<evidence type="ECO:0000256" key="10">
    <source>
        <dbReference type="ARBA" id="ARBA00044876"/>
    </source>
</evidence>
<comment type="catalytic activity">
    <reaction evidence="15">
        <text>L-alpha-aminoacyl-L-lysine(out) = L-alpha-aminoacyl-L-lysine(in)</text>
        <dbReference type="Rhea" id="RHEA:79383"/>
        <dbReference type="ChEBI" id="CHEBI:229966"/>
    </reaction>
</comment>
<comment type="catalytic activity">
    <reaction evidence="19">
        <text>L-arginyl-glycine(out) = L-arginyl-glycine(in)</text>
        <dbReference type="Rhea" id="RHEA:79391"/>
        <dbReference type="ChEBI" id="CHEBI:229955"/>
    </reaction>
</comment>
<evidence type="ECO:0000256" key="3">
    <source>
        <dbReference type="ARBA" id="ARBA00008335"/>
    </source>
</evidence>
<evidence type="ECO:0000256" key="4">
    <source>
        <dbReference type="ARBA" id="ARBA00022448"/>
    </source>
</evidence>
<comment type="catalytic activity">
    <reaction evidence="21">
        <text>L-alanyl-L-lysine(out) = L-alanyl-L-lysine(in)</text>
        <dbReference type="Rhea" id="RHEA:79415"/>
        <dbReference type="ChEBI" id="CHEBI:192470"/>
    </reaction>
</comment>
<evidence type="ECO:0000256" key="20">
    <source>
        <dbReference type="ARBA" id="ARBA00044912"/>
    </source>
</evidence>
<comment type="catalytic activity">
    <reaction evidence="20">
        <text>L-histidyl-L-alpha-amino acid(out) = L-histidyl-L-alpha-amino acid(in)</text>
        <dbReference type="Rhea" id="RHEA:79379"/>
        <dbReference type="ChEBI" id="CHEBI:229964"/>
    </reaction>
</comment>
<dbReference type="Gene3D" id="1.20.1250.20">
    <property type="entry name" value="MFS general substrate transporter like domains"/>
    <property type="match status" value="1"/>
</dbReference>
<comment type="catalytic activity">
    <reaction evidence="10">
        <text>L-lysyl-L-alanine(out) = L-lysyl-L-alanine(in)</text>
        <dbReference type="Rhea" id="RHEA:79399"/>
        <dbReference type="ChEBI" id="CHEBI:229954"/>
    </reaction>
</comment>
<evidence type="ECO:0000256" key="13">
    <source>
        <dbReference type="ARBA" id="ARBA00044884"/>
    </source>
</evidence>
<gene>
    <name evidence="29" type="ORF">BGZ70_007438</name>
</gene>